<evidence type="ECO:0000313" key="3">
    <source>
        <dbReference type="EMBL" id="KAH0890884.1"/>
    </source>
</evidence>
<comment type="caution">
    <text evidence="3">The sequence shown here is derived from an EMBL/GenBank/DDBJ whole genome shotgun (WGS) entry which is preliminary data.</text>
</comment>
<name>A0ABQ8AEE3_BRANA</name>
<feature type="compositionally biased region" description="Acidic residues" evidence="2">
    <location>
        <begin position="279"/>
        <end position="292"/>
    </location>
</feature>
<feature type="region of interest" description="Disordered" evidence="2">
    <location>
        <begin position="273"/>
        <end position="322"/>
    </location>
</feature>
<evidence type="ECO:0000313" key="4">
    <source>
        <dbReference type="Proteomes" id="UP000824890"/>
    </source>
</evidence>
<feature type="compositionally biased region" description="Acidic residues" evidence="2">
    <location>
        <begin position="71"/>
        <end position="98"/>
    </location>
</feature>
<feature type="coiled-coil region" evidence="1">
    <location>
        <begin position="202"/>
        <end position="229"/>
    </location>
</feature>
<gene>
    <name evidence="3" type="ORF">HID58_053313</name>
</gene>
<keyword evidence="4" id="KW-1185">Reference proteome</keyword>
<sequence>IPEKEIEPTVDKEAIVEECQEDAIVEECHAEAEGGEVGRDDEGEDATSGGEASESDEQSIDSEAGLSEKSESDDDVEIPDEDEEYPATDDSSGDEEEQAERLVKRNVPDGVFSLRQLFNTGEEFKENVLRYILKTRRNVVFDRWEKTKLGVADQSPVIADLFLEDIRRDPEMSAPEIKDEMKRRYNIIISPPQSQVARIMIFDKLQAETNEQFARLRDYEAEIKRLAEKEEKDIVVYVVKRDITQGGVHSQEDRAKSSRLNEEAQLEGQVQAQLQAQEEANEEAQEDTEMEADLMAQIGGGQAHEEAEVQDDSSTTPQLTQVLRRSSRLASLLFG</sequence>
<feature type="compositionally biased region" description="Acidic residues" evidence="2">
    <location>
        <begin position="16"/>
        <end position="25"/>
    </location>
</feature>
<reference evidence="3 4" key="1">
    <citation type="submission" date="2021-05" db="EMBL/GenBank/DDBJ databases">
        <title>Genome Assembly of Synthetic Allotetraploid Brassica napus Reveals Homoeologous Exchanges between Subgenomes.</title>
        <authorList>
            <person name="Davis J.T."/>
        </authorList>
    </citation>
    <scope>NUCLEOTIDE SEQUENCE [LARGE SCALE GENOMIC DNA]</scope>
    <source>
        <strain evidence="4">cv. Da-Ae</strain>
        <tissue evidence="3">Seedling</tissue>
    </source>
</reference>
<protein>
    <submittedName>
        <fullName evidence="3">Uncharacterized protein</fullName>
    </submittedName>
</protein>
<feature type="compositionally biased region" description="Basic and acidic residues" evidence="2">
    <location>
        <begin position="1"/>
        <end position="15"/>
    </location>
</feature>
<organism evidence="3 4">
    <name type="scientific">Brassica napus</name>
    <name type="common">Rape</name>
    <dbReference type="NCBI Taxonomy" id="3708"/>
    <lineage>
        <taxon>Eukaryota</taxon>
        <taxon>Viridiplantae</taxon>
        <taxon>Streptophyta</taxon>
        <taxon>Embryophyta</taxon>
        <taxon>Tracheophyta</taxon>
        <taxon>Spermatophyta</taxon>
        <taxon>Magnoliopsida</taxon>
        <taxon>eudicotyledons</taxon>
        <taxon>Gunneridae</taxon>
        <taxon>Pentapetalae</taxon>
        <taxon>rosids</taxon>
        <taxon>malvids</taxon>
        <taxon>Brassicales</taxon>
        <taxon>Brassicaceae</taxon>
        <taxon>Brassiceae</taxon>
        <taxon>Brassica</taxon>
    </lineage>
</organism>
<feature type="region of interest" description="Disordered" evidence="2">
    <location>
        <begin position="1"/>
        <end position="104"/>
    </location>
</feature>
<feature type="compositionally biased region" description="Basic and acidic residues" evidence="2">
    <location>
        <begin position="26"/>
        <end position="40"/>
    </location>
</feature>
<dbReference type="EMBL" id="JAGKQM010000013">
    <property type="protein sequence ID" value="KAH0890884.1"/>
    <property type="molecule type" value="Genomic_DNA"/>
</dbReference>
<dbReference type="Proteomes" id="UP000824890">
    <property type="component" value="Unassembled WGS sequence"/>
</dbReference>
<feature type="compositionally biased region" description="Polar residues" evidence="2">
    <location>
        <begin position="312"/>
        <end position="321"/>
    </location>
</feature>
<feature type="non-terminal residue" evidence="3">
    <location>
        <position position="1"/>
    </location>
</feature>
<proteinExistence type="predicted"/>
<evidence type="ECO:0000256" key="1">
    <source>
        <dbReference type="SAM" id="Coils"/>
    </source>
</evidence>
<evidence type="ECO:0000256" key="2">
    <source>
        <dbReference type="SAM" id="MobiDB-lite"/>
    </source>
</evidence>
<keyword evidence="1" id="KW-0175">Coiled coil</keyword>
<accession>A0ABQ8AEE3</accession>